<dbReference type="GO" id="GO:0009103">
    <property type="term" value="P:lipopolysaccharide biosynthetic process"/>
    <property type="evidence" value="ECO:0007669"/>
    <property type="project" value="UniProtKB-UniRule"/>
</dbReference>
<gene>
    <name evidence="5" type="primary">kdsB</name>
    <name evidence="6" type="ORF">SP60_01715</name>
</gene>
<protein>
    <recommendedName>
        <fullName evidence="5">3-deoxy-manno-octulosonate cytidylyltransferase</fullName>
        <ecNumber evidence="5">2.7.7.38</ecNumber>
    </recommendedName>
    <alternativeName>
        <fullName evidence="5">CMP-2-keto-3-deoxyoctulosonic acid synthase</fullName>
        <shortName evidence="5">CKS</shortName>
        <shortName evidence="5">CMP-KDO synthase</shortName>
    </alternativeName>
</protein>
<sequence length="245" mass="27201">MNFSVIIPARYTSSRLPAKLLKDIHGKPLIQHTYENALKSSASTVIIATDDERIKTVAEDFGASVCMTDKDHSSGTARIAEVIAQLNISDDEIVVNVQGDEPMLSPSVIDQVANNLSACQMQMATLCEQVIDKAQYLDPNCVKVVFDKFGKALYFSRAPIPYFRDEQDFDLSLCYKHIGIYAYRAAFIKQYLEMDNSRFEQVEKLEQLTVLNEGFGIHVAIACAETGFGVDTQADLDQVRSALAT</sequence>
<dbReference type="CDD" id="cd02517">
    <property type="entry name" value="CMP-KDO-Synthetase"/>
    <property type="match status" value="1"/>
</dbReference>
<dbReference type="Gene3D" id="3.90.550.10">
    <property type="entry name" value="Spore Coat Polysaccharide Biosynthesis Protein SpsA, Chain A"/>
    <property type="match status" value="1"/>
</dbReference>
<comment type="pathway">
    <text evidence="5">Nucleotide-sugar biosynthesis; CMP-3-deoxy-D-manno-octulosonate biosynthesis; CMP-3-deoxy-D-manno-octulosonate from 3-deoxy-D-manno-octulosonate and CTP: step 1/1.</text>
</comment>
<dbReference type="NCBIfam" id="NF003952">
    <property type="entry name" value="PRK05450.1-5"/>
    <property type="match status" value="1"/>
</dbReference>
<evidence type="ECO:0000256" key="5">
    <source>
        <dbReference type="HAMAP-Rule" id="MF_00057"/>
    </source>
</evidence>
<dbReference type="HAMAP" id="MF_00057">
    <property type="entry name" value="KdsB"/>
    <property type="match status" value="1"/>
</dbReference>
<proteinExistence type="inferred from homology"/>
<dbReference type="GO" id="GO:0033468">
    <property type="term" value="P:CMP-keto-3-deoxy-D-manno-octulosonic acid biosynthetic process"/>
    <property type="evidence" value="ECO:0007669"/>
    <property type="project" value="UniProtKB-UniRule"/>
</dbReference>
<accession>A0A0M4PMA7</accession>
<evidence type="ECO:0000256" key="3">
    <source>
        <dbReference type="ARBA" id="ARBA00022695"/>
    </source>
</evidence>
<comment type="subcellular location">
    <subcellularLocation>
        <location evidence="5">Cytoplasm</location>
    </subcellularLocation>
    <subcellularLocation>
        <location evidence="1">Membrane</location>
    </subcellularLocation>
</comment>
<dbReference type="PANTHER" id="PTHR42866:SF2">
    <property type="entry name" value="3-DEOXY-MANNO-OCTULOSONATE CYTIDYLYLTRANSFERASE, MITOCHONDRIAL"/>
    <property type="match status" value="1"/>
</dbReference>
<dbReference type="PATRIC" id="fig|1705394.5.peg.344"/>
<keyword evidence="3 5" id="KW-0548">Nucleotidyltransferase</keyword>
<dbReference type="Pfam" id="PF02348">
    <property type="entry name" value="CTP_transf_3"/>
    <property type="match status" value="1"/>
</dbReference>
<dbReference type="SUPFAM" id="SSF53448">
    <property type="entry name" value="Nucleotide-diphospho-sugar transferases"/>
    <property type="match status" value="1"/>
</dbReference>
<dbReference type="PANTHER" id="PTHR42866">
    <property type="entry name" value="3-DEOXY-MANNO-OCTULOSONATE CYTIDYLYLTRANSFERASE"/>
    <property type="match status" value="1"/>
</dbReference>
<dbReference type="FunFam" id="3.90.550.10:FF:000011">
    <property type="entry name" value="3-deoxy-manno-octulosonate cytidylyltransferase"/>
    <property type="match status" value="1"/>
</dbReference>
<dbReference type="NCBIfam" id="TIGR00466">
    <property type="entry name" value="kdsB"/>
    <property type="match status" value="1"/>
</dbReference>
<dbReference type="RefSeq" id="WP_053950999.1">
    <property type="nucleotide sequence ID" value="NZ_CP010552.1"/>
</dbReference>
<comment type="similarity">
    <text evidence="5">Belongs to the KdsB family.</text>
</comment>
<dbReference type="EMBL" id="CP010552">
    <property type="protein sequence ID" value="ALE52067.1"/>
    <property type="molecule type" value="Genomic_DNA"/>
</dbReference>
<dbReference type="Proteomes" id="UP000058020">
    <property type="component" value="Chromosome"/>
</dbReference>
<dbReference type="EC" id="2.7.7.38" evidence="5"/>
<keyword evidence="2 5" id="KW-0808">Transferase</keyword>
<dbReference type="OrthoDB" id="9815559at2"/>
<dbReference type="GO" id="GO:0005829">
    <property type="term" value="C:cytosol"/>
    <property type="evidence" value="ECO:0007669"/>
    <property type="project" value="TreeGrafter"/>
</dbReference>
<dbReference type="UniPathway" id="UPA00358">
    <property type="reaction ID" value="UER00476"/>
</dbReference>
<dbReference type="KEGG" id="tho:SP60_01715"/>
<evidence type="ECO:0000313" key="7">
    <source>
        <dbReference type="Proteomes" id="UP000058020"/>
    </source>
</evidence>
<dbReference type="InterPro" id="IPR029044">
    <property type="entry name" value="Nucleotide-diphossugar_trans"/>
</dbReference>
<evidence type="ECO:0000256" key="2">
    <source>
        <dbReference type="ARBA" id="ARBA00022679"/>
    </source>
</evidence>
<keyword evidence="7" id="KW-1185">Reference proteome</keyword>
<dbReference type="AlphaFoldDB" id="A0A0M4PMA7"/>
<name>A0A0M4PMA7_9GAMM</name>
<dbReference type="InterPro" id="IPR004528">
    <property type="entry name" value="KdsB"/>
</dbReference>
<dbReference type="GO" id="GO:0016020">
    <property type="term" value="C:membrane"/>
    <property type="evidence" value="ECO:0007669"/>
    <property type="project" value="UniProtKB-SubCell"/>
</dbReference>
<reference evidence="6 7" key="1">
    <citation type="journal article" date="2015" name="Genome Announc.">
        <title>Genome Sequence of 'Candidatus Thioglobus autotrophica' Strain EF1, a Chemoautotroph from the SUP05 Clade of Marine Gammaproteobacteria.</title>
        <authorList>
            <person name="Shah V."/>
            <person name="Morris R.M."/>
        </authorList>
    </citation>
    <scope>NUCLEOTIDE SEQUENCE [LARGE SCALE GENOMIC DNA]</scope>
    <source>
        <strain evidence="6 7">EF1</strain>
    </source>
</reference>
<dbReference type="GO" id="GO:0008690">
    <property type="term" value="F:3-deoxy-manno-octulosonate cytidylyltransferase activity"/>
    <property type="evidence" value="ECO:0007669"/>
    <property type="project" value="UniProtKB-UniRule"/>
</dbReference>
<dbReference type="NCBIfam" id="NF009905">
    <property type="entry name" value="PRK13368.1"/>
    <property type="match status" value="1"/>
</dbReference>
<evidence type="ECO:0000256" key="1">
    <source>
        <dbReference type="ARBA" id="ARBA00004370"/>
    </source>
</evidence>
<keyword evidence="5" id="KW-0963">Cytoplasm</keyword>
<dbReference type="NCBIfam" id="NF003950">
    <property type="entry name" value="PRK05450.1-3"/>
    <property type="match status" value="1"/>
</dbReference>
<organism evidence="6 7">
    <name type="scientific">Candidatus Thioglobus autotrophicus</name>
    <dbReference type="NCBI Taxonomy" id="1705394"/>
    <lineage>
        <taxon>Bacteria</taxon>
        <taxon>Pseudomonadati</taxon>
        <taxon>Pseudomonadota</taxon>
        <taxon>Gammaproteobacteria</taxon>
        <taxon>Candidatus Pseudothioglobaceae</taxon>
        <taxon>Candidatus Thioglobus</taxon>
    </lineage>
</organism>
<keyword evidence="4 5" id="KW-0448">Lipopolysaccharide biosynthesis</keyword>
<evidence type="ECO:0000256" key="4">
    <source>
        <dbReference type="ARBA" id="ARBA00022985"/>
    </source>
</evidence>
<comment type="function">
    <text evidence="5">Activates KDO (a required 8-carbon sugar) for incorporation into bacterial lipopolysaccharide in Gram-negative bacteria.</text>
</comment>
<dbReference type="STRING" id="1705394.SP60_01715"/>
<dbReference type="InterPro" id="IPR003329">
    <property type="entry name" value="Cytidylyl_trans"/>
</dbReference>
<comment type="catalytic activity">
    <reaction evidence="5">
        <text>3-deoxy-alpha-D-manno-oct-2-ulosonate + CTP = CMP-3-deoxy-beta-D-manno-octulosonate + diphosphate</text>
        <dbReference type="Rhea" id="RHEA:23448"/>
        <dbReference type="ChEBI" id="CHEBI:33019"/>
        <dbReference type="ChEBI" id="CHEBI:37563"/>
        <dbReference type="ChEBI" id="CHEBI:85986"/>
        <dbReference type="ChEBI" id="CHEBI:85987"/>
        <dbReference type="EC" id="2.7.7.38"/>
    </reaction>
</comment>
<evidence type="ECO:0000313" key="6">
    <source>
        <dbReference type="EMBL" id="ALE52067.1"/>
    </source>
</evidence>